<gene>
    <name evidence="2" type="ORF">RR46_08114</name>
</gene>
<sequence length="62" mass="7144">MREKDILLRVAIVVYCTAVVLRVLENRTPGPTMRLIILEYSEITVQEYSPTSLNGHVKTRTR</sequence>
<keyword evidence="1" id="KW-0812">Transmembrane</keyword>
<dbReference type="Proteomes" id="UP000053268">
    <property type="component" value="Unassembled WGS sequence"/>
</dbReference>
<accession>A0A194Q9Z5</accession>
<dbReference type="EMBL" id="KQ459249">
    <property type="protein sequence ID" value="KPJ02317.1"/>
    <property type="molecule type" value="Genomic_DNA"/>
</dbReference>
<dbReference type="AlphaFoldDB" id="A0A194Q9Z5"/>
<evidence type="ECO:0000256" key="1">
    <source>
        <dbReference type="SAM" id="Phobius"/>
    </source>
</evidence>
<protein>
    <submittedName>
        <fullName evidence="2">Uncharacterized protein</fullName>
    </submittedName>
</protein>
<feature type="transmembrane region" description="Helical" evidence="1">
    <location>
        <begin position="6"/>
        <end position="24"/>
    </location>
</feature>
<keyword evidence="3" id="KW-1185">Reference proteome</keyword>
<evidence type="ECO:0000313" key="3">
    <source>
        <dbReference type="Proteomes" id="UP000053268"/>
    </source>
</evidence>
<keyword evidence="1" id="KW-0472">Membrane</keyword>
<evidence type="ECO:0000313" key="2">
    <source>
        <dbReference type="EMBL" id="KPJ02317.1"/>
    </source>
</evidence>
<proteinExistence type="predicted"/>
<keyword evidence="1" id="KW-1133">Transmembrane helix</keyword>
<reference evidence="2 3" key="1">
    <citation type="journal article" date="2015" name="Nat. Commun.">
        <title>Outbred genome sequencing and CRISPR/Cas9 gene editing in butterflies.</title>
        <authorList>
            <person name="Li X."/>
            <person name="Fan D."/>
            <person name="Zhang W."/>
            <person name="Liu G."/>
            <person name="Zhang L."/>
            <person name="Zhao L."/>
            <person name="Fang X."/>
            <person name="Chen L."/>
            <person name="Dong Y."/>
            <person name="Chen Y."/>
            <person name="Ding Y."/>
            <person name="Zhao R."/>
            <person name="Feng M."/>
            <person name="Zhu Y."/>
            <person name="Feng Y."/>
            <person name="Jiang X."/>
            <person name="Zhu D."/>
            <person name="Xiang H."/>
            <person name="Feng X."/>
            <person name="Li S."/>
            <person name="Wang J."/>
            <person name="Zhang G."/>
            <person name="Kronforst M.R."/>
            <person name="Wang W."/>
        </authorList>
    </citation>
    <scope>NUCLEOTIDE SEQUENCE [LARGE SCALE GENOMIC DNA]</scope>
    <source>
        <strain evidence="2">Ya'a_city_454_Px</strain>
        <tissue evidence="2">Whole body</tissue>
    </source>
</reference>
<organism evidence="2 3">
    <name type="scientific">Papilio xuthus</name>
    <name type="common">Asian swallowtail butterfly</name>
    <dbReference type="NCBI Taxonomy" id="66420"/>
    <lineage>
        <taxon>Eukaryota</taxon>
        <taxon>Metazoa</taxon>
        <taxon>Ecdysozoa</taxon>
        <taxon>Arthropoda</taxon>
        <taxon>Hexapoda</taxon>
        <taxon>Insecta</taxon>
        <taxon>Pterygota</taxon>
        <taxon>Neoptera</taxon>
        <taxon>Endopterygota</taxon>
        <taxon>Lepidoptera</taxon>
        <taxon>Glossata</taxon>
        <taxon>Ditrysia</taxon>
        <taxon>Papilionoidea</taxon>
        <taxon>Papilionidae</taxon>
        <taxon>Papilioninae</taxon>
        <taxon>Papilio</taxon>
    </lineage>
</organism>
<name>A0A194Q9Z5_PAPXU</name>